<dbReference type="InterPro" id="IPR053855">
    <property type="entry name" value="DUF6931"/>
</dbReference>
<organism evidence="1 2">
    <name type="scientific">Chelatococcus asaccharovorans</name>
    <dbReference type="NCBI Taxonomy" id="28210"/>
    <lineage>
        <taxon>Bacteria</taxon>
        <taxon>Pseudomonadati</taxon>
        <taxon>Pseudomonadota</taxon>
        <taxon>Alphaproteobacteria</taxon>
        <taxon>Hyphomicrobiales</taxon>
        <taxon>Chelatococcaceae</taxon>
        <taxon>Chelatococcus</taxon>
    </lineage>
</organism>
<comment type="caution">
    <text evidence="1">The sequence shown here is derived from an EMBL/GenBank/DDBJ whole genome shotgun (WGS) entry which is preliminary data.</text>
</comment>
<dbReference type="AlphaFoldDB" id="A0A2V3UJ94"/>
<accession>A0A2V3UJ94</accession>
<evidence type="ECO:0000313" key="2">
    <source>
        <dbReference type="Proteomes" id="UP000248021"/>
    </source>
</evidence>
<name>A0A2V3UJ94_9HYPH</name>
<sequence>MNFDRLFKIADVSPAACVEDAGIAGPALSLGLDGVWSAPAYLARLIDAVLWPDAIRFLAFALPRREGAWWACLSARRALGDMGRDGRLELNAIEAAEAWVRGPCEERRRACLAGAEAVGCEGAAGYAALAAYWTGNLAQPDAPEIPPDARLAPTAVGAAVLLGALGRHAGPIAETYRLAVLEALDIARGGDGRDLPPDSRT</sequence>
<proteinExistence type="predicted"/>
<reference evidence="1 2" key="1">
    <citation type="submission" date="2018-05" db="EMBL/GenBank/DDBJ databases">
        <title>Genomic Encyclopedia of Type Strains, Phase IV (KMG-IV): sequencing the most valuable type-strain genomes for metagenomic binning, comparative biology and taxonomic classification.</title>
        <authorList>
            <person name="Goeker M."/>
        </authorList>
    </citation>
    <scope>NUCLEOTIDE SEQUENCE [LARGE SCALE GENOMIC DNA]</scope>
    <source>
        <strain evidence="1 2">DSM 6462</strain>
    </source>
</reference>
<dbReference type="RefSeq" id="WP_110372927.1">
    <property type="nucleotide sequence ID" value="NZ_JAHBRY010000001.1"/>
</dbReference>
<dbReference type="OrthoDB" id="5572566at2"/>
<evidence type="ECO:0000313" key="1">
    <source>
        <dbReference type="EMBL" id="PXW64907.1"/>
    </source>
</evidence>
<dbReference type="EMBL" id="QJJK01000001">
    <property type="protein sequence ID" value="PXW64907.1"/>
    <property type="molecule type" value="Genomic_DNA"/>
</dbReference>
<protein>
    <submittedName>
        <fullName evidence="1">Uncharacterized protein</fullName>
    </submittedName>
</protein>
<dbReference type="Proteomes" id="UP000248021">
    <property type="component" value="Unassembled WGS sequence"/>
</dbReference>
<keyword evidence="2" id="KW-1185">Reference proteome</keyword>
<gene>
    <name evidence="1" type="ORF">C7450_101667</name>
</gene>
<dbReference type="Pfam" id="PF22011">
    <property type="entry name" value="DUF6931"/>
    <property type="match status" value="1"/>
</dbReference>